<protein>
    <submittedName>
        <fullName evidence="1">Uncharacterized protein</fullName>
    </submittedName>
</protein>
<dbReference type="Proteomes" id="UP000775872">
    <property type="component" value="Unassembled WGS sequence"/>
</dbReference>
<reference evidence="1 2" key="2">
    <citation type="submission" date="2021-10" db="EMBL/GenBank/DDBJ databases">
        <authorList>
            <person name="Piombo E."/>
        </authorList>
    </citation>
    <scope>NUCLEOTIDE SEQUENCE [LARGE SCALE GENOMIC DNA]</scope>
</reference>
<sequence length="96" mass="10779">MVGYIHNNLKVIDADNLLANPCFRQKIICKSSDNNSKVLKHSAPFNTLFNAMQLADMKITTWNSRNNSKGQPQQITAENNISKHLYENGLQPSSGF</sequence>
<name>A0A9N9YUU1_9HYPO</name>
<dbReference type="AlphaFoldDB" id="A0A9N9YUU1"/>
<comment type="caution">
    <text evidence="1">The sequence shown here is derived from an EMBL/GenBank/DDBJ whole genome shotgun (WGS) entry which is preliminary data.</text>
</comment>
<keyword evidence="2" id="KW-1185">Reference proteome</keyword>
<feature type="non-terminal residue" evidence="1">
    <location>
        <position position="96"/>
    </location>
</feature>
<evidence type="ECO:0000313" key="2">
    <source>
        <dbReference type="Proteomes" id="UP000775872"/>
    </source>
</evidence>
<evidence type="ECO:0000313" key="1">
    <source>
        <dbReference type="EMBL" id="CAH0036366.1"/>
    </source>
</evidence>
<reference evidence="2" key="1">
    <citation type="submission" date="2019-06" db="EMBL/GenBank/DDBJ databases">
        <authorList>
            <person name="Broberg M."/>
        </authorList>
    </citation>
    <scope>NUCLEOTIDE SEQUENCE [LARGE SCALE GENOMIC DNA]</scope>
</reference>
<accession>A0A9N9YUU1</accession>
<proteinExistence type="predicted"/>
<organism evidence="1 2">
    <name type="scientific">Clonostachys solani</name>
    <dbReference type="NCBI Taxonomy" id="160281"/>
    <lineage>
        <taxon>Eukaryota</taxon>
        <taxon>Fungi</taxon>
        <taxon>Dikarya</taxon>
        <taxon>Ascomycota</taxon>
        <taxon>Pezizomycotina</taxon>
        <taxon>Sordariomycetes</taxon>
        <taxon>Hypocreomycetidae</taxon>
        <taxon>Hypocreales</taxon>
        <taxon>Bionectriaceae</taxon>
        <taxon>Clonostachys</taxon>
    </lineage>
</organism>
<gene>
    <name evidence="1" type="ORF">CSOL1703_00002653</name>
</gene>
<dbReference type="EMBL" id="CABFOC020000002">
    <property type="protein sequence ID" value="CAH0036366.1"/>
    <property type="molecule type" value="Genomic_DNA"/>
</dbReference>